<reference evidence="9" key="2">
    <citation type="submission" date="2021-04" db="EMBL/GenBank/DDBJ databases">
        <authorList>
            <person name="Gilroy R."/>
        </authorList>
    </citation>
    <scope>NUCLEOTIDE SEQUENCE</scope>
    <source>
        <strain evidence="9">Gambia16-930</strain>
    </source>
</reference>
<evidence type="ECO:0000259" key="7">
    <source>
        <dbReference type="Pfam" id="PF00082"/>
    </source>
</evidence>
<dbReference type="InterPro" id="IPR023828">
    <property type="entry name" value="Peptidase_S8_Ser-AS"/>
</dbReference>
<keyword evidence="2 6" id="KW-0645">Protease</keyword>
<evidence type="ECO:0000313" key="9">
    <source>
        <dbReference type="EMBL" id="HIW87189.1"/>
    </source>
</evidence>
<protein>
    <submittedName>
        <fullName evidence="9">S8 family peptidase</fullName>
    </submittedName>
</protein>
<dbReference type="Pfam" id="PF00082">
    <property type="entry name" value="Peptidase_S8"/>
    <property type="match status" value="1"/>
</dbReference>
<dbReference type="InterPro" id="IPR050131">
    <property type="entry name" value="Peptidase_S8_subtilisin-like"/>
</dbReference>
<dbReference type="InterPro" id="IPR036852">
    <property type="entry name" value="Peptidase_S8/S53_dom_sf"/>
</dbReference>
<feature type="active site" description="Charge relay system" evidence="5 6">
    <location>
        <position position="570"/>
    </location>
</feature>
<comment type="similarity">
    <text evidence="1 6">Belongs to the peptidase S8 family.</text>
</comment>
<sequence length="717" mass="78705">MKKTVLLLILIINSFVLFSQSVGSGLQCLMSNKNNAKSGVSLFADRFSFLEINGERYVSLIAKIANESAVSDLEQMGCKVYSRSGDIITLRAKEETLEDLIHYNGLLKIETARKITSPLLDDAIEDINADYVHQGLELPQGFDGEGVIIGIADWGFDYTHPVFYDTLMQDYRVIAAWDQYRLAGNPPEGFDYGSEIVGKDALLAAQCDTNNIYDRGYHGTHVASIAAGGGASTQYKGVAYGAQLLFATWMIDEAAVLDAYTWMKNVAKAQNKRLVVNNSWGIYHFGYMDGSSMFDEFVYNMSQEDSVVFVSSAGNNGGSKFHLKAHFDSRDTVRSEIRFDLPQSSSDDYWGQTITMVGDSLQEFSAKLELYSNNWELLNSTEWLTSNGSVLEESFFVFNETDSLVYRASSAINQSNERPLMEWEVGFTNPNSVAHVVLVVTAENGNVHAWNVACLTTGVGNWGLPFEWHGYGYISGDSEYAIGEPAIGQGMIAVAAHKSGRRNSSSAVSNLASFSSAGPNLCPYQKPEISAPGVLVVSAISSFATEPPEYSAETEFNSKTYGFAALSGTSMSSPAVSGIAALVLQANPNLTPSQVRDILTSTAYTDRFTGEVPNVKWGYGKANAWQAVKKANQLVGMEQINTDSRIWLYPNPAGDFLFINTNSRDCLLLSITDLTGREVMSLNRRSDRIDISNLATGSYLLRIKEDSKILTIKFVKQ</sequence>
<evidence type="ECO:0000256" key="5">
    <source>
        <dbReference type="PIRSR" id="PIRSR615500-1"/>
    </source>
</evidence>
<dbReference type="PANTHER" id="PTHR43806:SF11">
    <property type="entry name" value="CEREVISIN-RELATED"/>
    <property type="match status" value="1"/>
</dbReference>
<dbReference type="EMBL" id="DXGG01000096">
    <property type="protein sequence ID" value="HIW87189.1"/>
    <property type="molecule type" value="Genomic_DNA"/>
</dbReference>
<name>A0A9D1RGC2_9BACT</name>
<dbReference type="InterPro" id="IPR000209">
    <property type="entry name" value="Peptidase_S8/S53_dom"/>
</dbReference>
<feature type="domain" description="Peptidase S8/S53" evidence="7">
    <location>
        <begin position="144"/>
        <end position="620"/>
    </location>
</feature>
<evidence type="ECO:0000256" key="2">
    <source>
        <dbReference type="ARBA" id="ARBA00022670"/>
    </source>
</evidence>
<organism evidence="9 10">
    <name type="scientific">Candidatus Onthomorpha intestinigallinarum</name>
    <dbReference type="NCBI Taxonomy" id="2840880"/>
    <lineage>
        <taxon>Bacteria</taxon>
        <taxon>Pseudomonadati</taxon>
        <taxon>Bacteroidota</taxon>
        <taxon>Bacteroidia</taxon>
        <taxon>Bacteroidales</taxon>
        <taxon>Candidatus Onthomorpha</taxon>
    </lineage>
</organism>
<dbReference type="PRINTS" id="PR00723">
    <property type="entry name" value="SUBTILISIN"/>
</dbReference>
<evidence type="ECO:0000256" key="1">
    <source>
        <dbReference type="ARBA" id="ARBA00011073"/>
    </source>
</evidence>
<dbReference type="Pfam" id="PF18962">
    <property type="entry name" value="Por_Secre_tail"/>
    <property type="match status" value="1"/>
</dbReference>
<dbReference type="PROSITE" id="PS00138">
    <property type="entry name" value="SUBTILASE_SER"/>
    <property type="match status" value="1"/>
</dbReference>
<dbReference type="Gene3D" id="3.40.50.200">
    <property type="entry name" value="Peptidase S8/S53 domain"/>
    <property type="match status" value="2"/>
</dbReference>
<comment type="caution">
    <text evidence="9">The sequence shown here is derived from an EMBL/GenBank/DDBJ whole genome shotgun (WGS) entry which is preliminary data.</text>
</comment>
<gene>
    <name evidence="9" type="ORF">IAC47_02820</name>
</gene>
<evidence type="ECO:0000256" key="6">
    <source>
        <dbReference type="PROSITE-ProRule" id="PRU01240"/>
    </source>
</evidence>
<keyword evidence="4 6" id="KW-0720">Serine protease</keyword>
<accession>A0A9D1RGC2</accession>
<feature type="active site" description="Charge relay system" evidence="5 6">
    <location>
        <position position="218"/>
    </location>
</feature>
<dbReference type="InterPro" id="IPR015500">
    <property type="entry name" value="Peptidase_S8_subtilisin-rel"/>
</dbReference>
<reference evidence="9" key="1">
    <citation type="journal article" date="2021" name="PeerJ">
        <title>Extensive microbial diversity within the chicken gut microbiome revealed by metagenomics and culture.</title>
        <authorList>
            <person name="Gilroy R."/>
            <person name="Ravi A."/>
            <person name="Getino M."/>
            <person name="Pursley I."/>
            <person name="Horton D.L."/>
            <person name="Alikhan N.F."/>
            <person name="Baker D."/>
            <person name="Gharbi K."/>
            <person name="Hall N."/>
            <person name="Watson M."/>
            <person name="Adriaenssens E.M."/>
            <person name="Foster-Nyarko E."/>
            <person name="Jarju S."/>
            <person name="Secka A."/>
            <person name="Antonio M."/>
            <person name="Oren A."/>
            <person name="Chaudhuri R.R."/>
            <person name="La Ragione R."/>
            <person name="Hildebrand F."/>
            <person name="Pallen M.J."/>
        </authorList>
    </citation>
    <scope>NUCLEOTIDE SEQUENCE</scope>
    <source>
        <strain evidence="9">Gambia16-930</strain>
    </source>
</reference>
<dbReference type="SUPFAM" id="SSF52743">
    <property type="entry name" value="Subtilisin-like"/>
    <property type="match status" value="1"/>
</dbReference>
<evidence type="ECO:0000256" key="3">
    <source>
        <dbReference type="ARBA" id="ARBA00022801"/>
    </source>
</evidence>
<dbReference type="AlphaFoldDB" id="A0A9D1RGC2"/>
<evidence type="ECO:0000259" key="8">
    <source>
        <dbReference type="Pfam" id="PF18962"/>
    </source>
</evidence>
<dbReference type="PANTHER" id="PTHR43806">
    <property type="entry name" value="PEPTIDASE S8"/>
    <property type="match status" value="1"/>
</dbReference>
<dbReference type="InterPro" id="IPR022398">
    <property type="entry name" value="Peptidase_S8_His-AS"/>
</dbReference>
<evidence type="ECO:0000313" key="10">
    <source>
        <dbReference type="Proteomes" id="UP000824267"/>
    </source>
</evidence>
<dbReference type="GO" id="GO:0006508">
    <property type="term" value="P:proteolysis"/>
    <property type="evidence" value="ECO:0007669"/>
    <property type="project" value="UniProtKB-KW"/>
</dbReference>
<feature type="domain" description="Secretion system C-terminal sorting" evidence="8">
    <location>
        <begin position="648"/>
        <end position="713"/>
    </location>
</feature>
<dbReference type="PROSITE" id="PS51892">
    <property type="entry name" value="SUBTILASE"/>
    <property type="match status" value="1"/>
</dbReference>
<dbReference type="Proteomes" id="UP000824267">
    <property type="component" value="Unassembled WGS sequence"/>
</dbReference>
<dbReference type="NCBIfam" id="TIGR04183">
    <property type="entry name" value="Por_Secre_tail"/>
    <property type="match status" value="1"/>
</dbReference>
<evidence type="ECO:0000256" key="4">
    <source>
        <dbReference type="ARBA" id="ARBA00022825"/>
    </source>
</evidence>
<dbReference type="PROSITE" id="PS00137">
    <property type="entry name" value="SUBTILASE_HIS"/>
    <property type="match status" value="1"/>
</dbReference>
<keyword evidence="3 6" id="KW-0378">Hydrolase</keyword>
<dbReference type="GO" id="GO:0004252">
    <property type="term" value="F:serine-type endopeptidase activity"/>
    <property type="evidence" value="ECO:0007669"/>
    <property type="project" value="UniProtKB-UniRule"/>
</dbReference>
<proteinExistence type="inferred from homology"/>
<feature type="active site" description="Charge relay system" evidence="5 6">
    <location>
        <position position="153"/>
    </location>
</feature>
<dbReference type="InterPro" id="IPR026444">
    <property type="entry name" value="Secre_tail"/>
</dbReference>